<dbReference type="EMBL" id="CVRI01000058">
    <property type="protein sequence ID" value="CRL02894.1"/>
    <property type="molecule type" value="Genomic_DNA"/>
</dbReference>
<accession>A0A1J1IUS7</accession>
<evidence type="ECO:0000313" key="1">
    <source>
        <dbReference type="EMBL" id="CRL02894.1"/>
    </source>
</evidence>
<protein>
    <submittedName>
        <fullName evidence="1">CLUMA_CG016031, isoform A</fullName>
    </submittedName>
</protein>
<reference evidence="1 2" key="1">
    <citation type="submission" date="2015-04" db="EMBL/GenBank/DDBJ databases">
        <authorList>
            <person name="Syromyatnikov M.Y."/>
            <person name="Popov V.N."/>
        </authorList>
    </citation>
    <scope>NUCLEOTIDE SEQUENCE [LARGE SCALE GENOMIC DNA]</scope>
</reference>
<proteinExistence type="predicted"/>
<sequence>MQIIKIVDDESRREVKKLRRSQSARRAQIAQSQRRLSFYKSFSSKLILVLMLKRFMIQSLLTNGLIRCRFLLLDKQIPLIIKTQLQPQQQV</sequence>
<organism evidence="1 2">
    <name type="scientific">Clunio marinus</name>
    <dbReference type="NCBI Taxonomy" id="568069"/>
    <lineage>
        <taxon>Eukaryota</taxon>
        <taxon>Metazoa</taxon>
        <taxon>Ecdysozoa</taxon>
        <taxon>Arthropoda</taxon>
        <taxon>Hexapoda</taxon>
        <taxon>Insecta</taxon>
        <taxon>Pterygota</taxon>
        <taxon>Neoptera</taxon>
        <taxon>Endopterygota</taxon>
        <taxon>Diptera</taxon>
        <taxon>Nematocera</taxon>
        <taxon>Chironomoidea</taxon>
        <taxon>Chironomidae</taxon>
        <taxon>Clunio</taxon>
    </lineage>
</organism>
<evidence type="ECO:0000313" key="2">
    <source>
        <dbReference type="Proteomes" id="UP000183832"/>
    </source>
</evidence>
<dbReference type="Proteomes" id="UP000183832">
    <property type="component" value="Unassembled WGS sequence"/>
</dbReference>
<dbReference type="AlphaFoldDB" id="A0A1J1IUS7"/>
<gene>
    <name evidence="1" type="ORF">CLUMA_CG016031</name>
</gene>
<name>A0A1J1IUS7_9DIPT</name>
<keyword evidence="2" id="KW-1185">Reference proteome</keyword>